<dbReference type="Gene3D" id="2.70.70.10">
    <property type="entry name" value="Glucose Permease (Domain IIA)"/>
    <property type="match status" value="2"/>
</dbReference>
<dbReference type="AlphaFoldDB" id="A0A250E709"/>
<sequence length="222" mass="25427">MLINSQTTNEDVKKYGKSQRSTGEHSGLGLYAPVGTPIYACVDGIIEYHQMYGAKAGFLTILKGEYKGEVYSFQYMHLMEIENDKFRFYNNYKNNKNVTNDGWLDYNDLDSELKDPLVGEVYKMSYDQKNKTLLIDKNTIDIKVAKSIYKGKKVKKGDVIGYTGSTGNSYQGKDKNHLHFGIKKSNGVRVDPFELLKEYINFDYSGEETHKRQDSITPSSEW</sequence>
<protein>
    <recommendedName>
        <fullName evidence="2">M23ase beta-sheet core domain-containing protein</fullName>
    </recommendedName>
</protein>
<evidence type="ECO:0000313" key="3">
    <source>
        <dbReference type="EMBL" id="ATA67545.1"/>
    </source>
</evidence>
<evidence type="ECO:0000313" key="4">
    <source>
        <dbReference type="Proteomes" id="UP000242855"/>
    </source>
</evidence>
<name>A0A250E709_9FLAO</name>
<dbReference type="SUPFAM" id="SSF51261">
    <property type="entry name" value="Duplicated hybrid motif"/>
    <property type="match status" value="2"/>
</dbReference>
<dbReference type="KEGG" id="ccyn:CGC48_02210"/>
<dbReference type="Proteomes" id="UP000242855">
    <property type="component" value="Chromosome"/>
</dbReference>
<dbReference type="PANTHER" id="PTHR21666">
    <property type="entry name" value="PEPTIDASE-RELATED"/>
    <property type="match status" value="1"/>
</dbReference>
<feature type="region of interest" description="Disordered" evidence="1">
    <location>
        <begin position="1"/>
        <end position="24"/>
    </location>
</feature>
<dbReference type="PANTHER" id="PTHR21666:SF270">
    <property type="entry name" value="MUREIN HYDROLASE ACTIVATOR ENVC"/>
    <property type="match status" value="1"/>
</dbReference>
<accession>A0A250E709</accession>
<dbReference type="GO" id="GO:0004222">
    <property type="term" value="F:metalloendopeptidase activity"/>
    <property type="evidence" value="ECO:0007669"/>
    <property type="project" value="TreeGrafter"/>
</dbReference>
<evidence type="ECO:0000256" key="1">
    <source>
        <dbReference type="SAM" id="MobiDB-lite"/>
    </source>
</evidence>
<dbReference type="RefSeq" id="WP_098028294.1">
    <property type="nucleotide sequence ID" value="NZ_CP022378.1"/>
</dbReference>
<dbReference type="InterPro" id="IPR011055">
    <property type="entry name" value="Dup_hybrid_motif"/>
</dbReference>
<reference evidence="3 4" key="1">
    <citation type="journal article" date="2017" name="Genome Announc.">
        <title>Twelve Complete Reference Genomes of Clinical Isolates in the Capnocytophaga Genus.</title>
        <authorList>
            <person name="Villarma A."/>
            <person name="Gulvik C.A."/>
            <person name="Rowe L.A."/>
            <person name="Sheth M."/>
            <person name="Juieng P."/>
            <person name="Nicholson A.C."/>
            <person name="Loparev V.N."/>
            <person name="McQuiston J.R."/>
        </authorList>
    </citation>
    <scope>NUCLEOTIDE SEQUENCE [LARGE SCALE GENOMIC DNA]</scope>
    <source>
        <strain evidence="3 4">G7591</strain>
    </source>
</reference>
<dbReference type="GeneID" id="96780607"/>
<evidence type="ECO:0000259" key="2">
    <source>
        <dbReference type="Pfam" id="PF01551"/>
    </source>
</evidence>
<feature type="domain" description="M23ase beta-sheet core" evidence="2">
    <location>
        <begin position="147"/>
        <end position="192"/>
    </location>
</feature>
<dbReference type="Pfam" id="PF01551">
    <property type="entry name" value="Peptidase_M23"/>
    <property type="match status" value="1"/>
</dbReference>
<dbReference type="InterPro" id="IPR016047">
    <property type="entry name" value="M23ase_b-sheet_dom"/>
</dbReference>
<organism evidence="3 4">
    <name type="scientific">Capnocytophaga cynodegmi</name>
    <dbReference type="NCBI Taxonomy" id="28189"/>
    <lineage>
        <taxon>Bacteria</taxon>
        <taxon>Pseudomonadati</taxon>
        <taxon>Bacteroidota</taxon>
        <taxon>Flavobacteriia</taxon>
        <taxon>Flavobacteriales</taxon>
        <taxon>Flavobacteriaceae</taxon>
        <taxon>Capnocytophaga</taxon>
    </lineage>
</organism>
<dbReference type="InterPro" id="IPR050570">
    <property type="entry name" value="Cell_wall_metabolism_enzyme"/>
</dbReference>
<proteinExistence type="predicted"/>
<gene>
    <name evidence="3" type="ORF">CGC48_02210</name>
</gene>
<dbReference type="EMBL" id="CP022378">
    <property type="protein sequence ID" value="ATA67545.1"/>
    <property type="molecule type" value="Genomic_DNA"/>
</dbReference>